<dbReference type="PANTHER" id="PTHR34427:SF16">
    <property type="entry name" value="DUF4283 DOMAIN-CONTAINING PROTEIN"/>
    <property type="match status" value="1"/>
</dbReference>
<comment type="caution">
    <text evidence="3">The sequence shown here is derived from an EMBL/GenBank/DDBJ whole genome shotgun (WGS) entry which is preliminary data.</text>
</comment>
<keyword evidence="2" id="KW-0732">Signal</keyword>
<evidence type="ECO:0000313" key="3">
    <source>
        <dbReference type="EMBL" id="RVW12598.1"/>
    </source>
</evidence>
<name>A0A438BNS7_VITVI</name>
<feature type="chain" id="PRO_5019184370" description="DUF4283 domain-containing protein" evidence="2">
    <location>
        <begin position="17"/>
        <end position="568"/>
    </location>
</feature>
<evidence type="ECO:0000313" key="4">
    <source>
        <dbReference type="Proteomes" id="UP000288805"/>
    </source>
</evidence>
<evidence type="ECO:0000256" key="2">
    <source>
        <dbReference type="SAM" id="SignalP"/>
    </source>
</evidence>
<protein>
    <recommendedName>
        <fullName evidence="5">DUF4283 domain-containing protein</fullName>
    </recommendedName>
</protein>
<organism evidence="3 4">
    <name type="scientific">Vitis vinifera</name>
    <name type="common">Grape</name>
    <dbReference type="NCBI Taxonomy" id="29760"/>
    <lineage>
        <taxon>Eukaryota</taxon>
        <taxon>Viridiplantae</taxon>
        <taxon>Streptophyta</taxon>
        <taxon>Embryophyta</taxon>
        <taxon>Tracheophyta</taxon>
        <taxon>Spermatophyta</taxon>
        <taxon>Magnoliopsida</taxon>
        <taxon>eudicotyledons</taxon>
        <taxon>Gunneridae</taxon>
        <taxon>Pentapetalae</taxon>
        <taxon>rosids</taxon>
        <taxon>Vitales</taxon>
        <taxon>Vitaceae</taxon>
        <taxon>Viteae</taxon>
        <taxon>Vitis</taxon>
    </lineage>
</organism>
<dbReference type="PANTHER" id="PTHR34427">
    <property type="entry name" value="DUF4283 DOMAIN PROTEIN"/>
    <property type="match status" value="1"/>
</dbReference>
<accession>A0A438BNS7</accession>
<reference evidence="3 4" key="1">
    <citation type="journal article" date="2018" name="PLoS Genet.">
        <title>Population sequencing reveals clonal diversity and ancestral inbreeding in the grapevine cultivar Chardonnay.</title>
        <authorList>
            <person name="Roach M.J."/>
            <person name="Johnson D.L."/>
            <person name="Bohlmann J."/>
            <person name="van Vuuren H.J."/>
            <person name="Jones S.J."/>
            <person name="Pretorius I.S."/>
            <person name="Schmidt S.A."/>
            <person name="Borneman A.R."/>
        </authorList>
    </citation>
    <scope>NUCLEOTIDE SEQUENCE [LARGE SCALE GENOMIC DNA]</scope>
    <source>
        <strain evidence="4">cv. Chardonnay</strain>
        <tissue evidence="3">Leaf</tissue>
    </source>
</reference>
<proteinExistence type="predicted"/>
<evidence type="ECO:0000256" key="1">
    <source>
        <dbReference type="SAM" id="MobiDB-lite"/>
    </source>
</evidence>
<feature type="region of interest" description="Disordered" evidence="1">
    <location>
        <begin position="540"/>
        <end position="568"/>
    </location>
</feature>
<feature type="signal peptide" evidence="2">
    <location>
        <begin position="1"/>
        <end position="16"/>
    </location>
</feature>
<dbReference type="EMBL" id="QGNW01002698">
    <property type="protein sequence ID" value="RVW12598.1"/>
    <property type="molecule type" value="Genomic_DNA"/>
</dbReference>
<evidence type="ECO:0008006" key="5">
    <source>
        <dbReference type="Google" id="ProtNLM"/>
    </source>
</evidence>
<gene>
    <name evidence="3" type="ORF">CK203_114464</name>
</gene>
<dbReference type="Proteomes" id="UP000288805">
    <property type="component" value="Unassembled WGS sequence"/>
</dbReference>
<dbReference type="AlphaFoldDB" id="A0A438BNS7"/>
<sequence length="568" mass="63313">MTYLSWLLMWFEAVFGLRINLEKSEMIPVGRVLNIEGLALELGCKVGGIPSSYLGMPLGAAFNSLAVWMDGLKSVFVEIGENSEGFSVGWGTLAHKPHLVRWNLVCLEKRKGGLGPQVWRKEGGWCTRDVMGRNGVGLWKAIRKKWGLLDSKAFNDWEIDLVERLLQKIQAFRVQREEEDRVIWTASNDGAFSVSEDNPSWVKWRVCGKKTPRRLGKWRLYVFLGFLAESHSSLVSEGKLRGVTSERSKGFSSWIRFGELSLQCLLESVEVCSRKDSVKKFCLVFLEGKGFVEGWATLAKRLRTLGIVTRPKSTLVPGFGGAGNEKSSCGALAKTNQSLVEVAKEKVGRYGEAIWVQIGVRETMVREEQLGWCLVGRLDGGLLLFMFENKAEAKRVLHKGIQRFKENILHMEREAFRKIGDCCGGFMAMDKDTASFSPLQWVRVLVKSEGRDLPSSLLGLSCLTIQLWWEVPPWVLVVASMSSRSRGVRKLRGDDVTGVGKSMSWRQPIVQSAEEIVLSEGGERCRKAMVISSISTKGTVESPWRRNGTRSLAGGQSGTSVKAPPMAL</sequence>